<reference evidence="1 2" key="1">
    <citation type="submission" date="2018-11" db="EMBL/GenBank/DDBJ databases">
        <title>Chryseotalea sanarue gen. nov., sp., nov., a member of the family Cytophagaceae, isolated from a brackish lake in Hamamatsu Japan.</title>
        <authorList>
            <person name="Maejima Y."/>
            <person name="Iino T."/>
            <person name="Muraguchi Y."/>
            <person name="Fukuda K."/>
            <person name="Ohkuma M."/>
            <person name="Moriuchi R."/>
            <person name="Dohra H."/>
            <person name="Kimbara K."/>
            <person name="Shintani M."/>
        </authorList>
    </citation>
    <scope>NUCLEOTIDE SEQUENCE [LARGE SCALE GENOMIC DNA]</scope>
    <source>
        <strain evidence="1 2">Ys</strain>
    </source>
</reference>
<dbReference type="Pfam" id="PF05635">
    <property type="entry name" value="23S_rRNA_IVP"/>
    <property type="match status" value="1"/>
</dbReference>
<comment type="caution">
    <text evidence="1">The sequence shown here is derived from an EMBL/GenBank/DDBJ whole genome shotgun (WGS) entry which is preliminary data.</text>
</comment>
<dbReference type="InterPro" id="IPR036583">
    <property type="entry name" value="23S_rRNA_IVS_sf"/>
</dbReference>
<dbReference type="PANTHER" id="PTHR38471:SF2">
    <property type="entry name" value="FOUR HELIX BUNDLE PROTEIN"/>
    <property type="match status" value="1"/>
</dbReference>
<dbReference type="AlphaFoldDB" id="A0A401UE70"/>
<dbReference type="SUPFAM" id="SSF158446">
    <property type="entry name" value="IVS-encoded protein-like"/>
    <property type="match status" value="1"/>
</dbReference>
<evidence type="ECO:0000313" key="2">
    <source>
        <dbReference type="Proteomes" id="UP000288227"/>
    </source>
</evidence>
<dbReference type="NCBIfam" id="TIGR02436">
    <property type="entry name" value="four helix bundle protein"/>
    <property type="match status" value="1"/>
</dbReference>
<dbReference type="PANTHER" id="PTHR38471">
    <property type="entry name" value="FOUR HELIX BUNDLE PROTEIN"/>
    <property type="match status" value="1"/>
</dbReference>
<keyword evidence="2" id="KW-1185">Reference proteome</keyword>
<protein>
    <submittedName>
        <fullName evidence="1">Diversity-generating retroelement protein bAvd family protein</fullName>
    </submittedName>
</protein>
<name>A0A401UE70_9BACT</name>
<organism evidence="1 2">
    <name type="scientific">Chryseotalea sanaruensis</name>
    <dbReference type="NCBI Taxonomy" id="2482724"/>
    <lineage>
        <taxon>Bacteria</taxon>
        <taxon>Pseudomonadati</taxon>
        <taxon>Bacteroidota</taxon>
        <taxon>Cytophagia</taxon>
        <taxon>Cytophagales</taxon>
        <taxon>Chryseotaleaceae</taxon>
        <taxon>Chryseotalea</taxon>
    </lineage>
</organism>
<dbReference type="Gene3D" id="1.20.1440.60">
    <property type="entry name" value="23S rRNA-intervening sequence"/>
    <property type="match status" value="1"/>
</dbReference>
<evidence type="ECO:0000313" key="1">
    <source>
        <dbReference type="EMBL" id="GCC53206.1"/>
    </source>
</evidence>
<proteinExistence type="predicted"/>
<accession>A0A401UE70</accession>
<dbReference type="CDD" id="cd16377">
    <property type="entry name" value="23S_rRNA_IVP_like"/>
    <property type="match status" value="1"/>
</dbReference>
<sequence>MGMEIVDKVYEVVSVLPAEEKYGMRSQMTRSAVSIPSNIAEGSAKTSQKDYARFLEISLGSVFELETHSLVVQRRQWVEEKQMNELLELIKREQQMLQSFLKKF</sequence>
<dbReference type="Proteomes" id="UP000288227">
    <property type="component" value="Unassembled WGS sequence"/>
</dbReference>
<dbReference type="InterPro" id="IPR012657">
    <property type="entry name" value="23S_rRNA-intervening_sequence"/>
</dbReference>
<dbReference type="EMBL" id="BHXQ01000007">
    <property type="protein sequence ID" value="GCC53206.1"/>
    <property type="molecule type" value="Genomic_DNA"/>
</dbReference>
<gene>
    <name evidence="1" type="ORF">SanaruYs_34490</name>
</gene>